<proteinExistence type="predicted"/>
<evidence type="ECO:0000313" key="2">
    <source>
        <dbReference type="Proteomes" id="UP001348369"/>
    </source>
</evidence>
<dbReference type="Proteomes" id="UP001348369">
    <property type="component" value="Chromosome"/>
</dbReference>
<name>A0ACD4ZJ91_9ACTN</name>
<evidence type="ECO:0000313" key="1">
    <source>
        <dbReference type="EMBL" id="WSB98254.1"/>
    </source>
</evidence>
<keyword evidence="2" id="KW-1185">Reference proteome</keyword>
<reference evidence="1" key="1">
    <citation type="submission" date="2022-10" db="EMBL/GenBank/DDBJ databases">
        <title>The complete genomes of actinobacterial strains from the NBC collection.</title>
        <authorList>
            <person name="Joergensen T.S."/>
            <person name="Alvarez Arevalo M."/>
            <person name="Sterndorff E.B."/>
            <person name="Faurdal D."/>
            <person name="Vuksanovic O."/>
            <person name="Mourched A.-S."/>
            <person name="Charusanti P."/>
            <person name="Shaw S."/>
            <person name="Blin K."/>
            <person name="Weber T."/>
        </authorList>
    </citation>
    <scope>NUCLEOTIDE SEQUENCE</scope>
    <source>
        <strain evidence="1">NBC 01771</strain>
    </source>
</reference>
<sequence length="87" mass="9430">MLRHEFRPGRLVAGLAVLGAAVTYAGDAAGAWHTPWYMSFVVVWDGLCLAALAAWTHYRIRRRRPARTASSENTGAPASTSGSQAMR</sequence>
<protein>
    <submittedName>
        <fullName evidence="1">Uncharacterized protein</fullName>
    </submittedName>
</protein>
<accession>A0ACD4ZJ91</accession>
<gene>
    <name evidence="1" type="ORF">OG835_15300</name>
</gene>
<organism evidence="1 2">
    <name type="scientific">Streptomyces scopuliridis</name>
    <dbReference type="NCBI Taxonomy" id="452529"/>
    <lineage>
        <taxon>Bacteria</taxon>
        <taxon>Bacillati</taxon>
        <taxon>Actinomycetota</taxon>
        <taxon>Actinomycetes</taxon>
        <taxon>Kitasatosporales</taxon>
        <taxon>Streptomycetaceae</taxon>
        <taxon>Streptomyces</taxon>
    </lineage>
</organism>
<dbReference type="EMBL" id="CP109109">
    <property type="protein sequence ID" value="WSB98254.1"/>
    <property type="molecule type" value="Genomic_DNA"/>
</dbReference>